<feature type="compositionally biased region" description="Basic residues" evidence="7">
    <location>
        <begin position="526"/>
        <end position="540"/>
    </location>
</feature>
<feature type="compositionally biased region" description="Basic and acidic residues" evidence="7">
    <location>
        <begin position="659"/>
        <end position="668"/>
    </location>
</feature>
<dbReference type="InterPro" id="IPR016024">
    <property type="entry name" value="ARM-type_fold"/>
</dbReference>
<dbReference type="GO" id="GO:0048499">
    <property type="term" value="P:synaptic vesicle membrane organization"/>
    <property type="evidence" value="ECO:0007669"/>
    <property type="project" value="TreeGrafter"/>
</dbReference>
<dbReference type="AlphaFoldDB" id="A0A1B6LJV9"/>
<dbReference type="SMART" id="SM01354">
    <property type="entry name" value="BLVR"/>
    <property type="match status" value="1"/>
</dbReference>
<evidence type="ECO:0000256" key="2">
    <source>
        <dbReference type="ARBA" id="ARBA00006613"/>
    </source>
</evidence>
<dbReference type="GO" id="GO:0048490">
    <property type="term" value="P:anterograde synaptic vesicle transport"/>
    <property type="evidence" value="ECO:0007669"/>
    <property type="project" value="TreeGrafter"/>
</dbReference>
<feature type="compositionally biased region" description="Basic residues" evidence="7">
    <location>
        <begin position="669"/>
        <end position="685"/>
    </location>
</feature>
<dbReference type="GO" id="GO:0016182">
    <property type="term" value="P:synaptic vesicle budding from endosome"/>
    <property type="evidence" value="ECO:0007669"/>
    <property type="project" value="TreeGrafter"/>
</dbReference>
<dbReference type="GO" id="GO:0030123">
    <property type="term" value="C:AP-3 adaptor complex"/>
    <property type="evidence" value="ECO:0007669"/>
    <property type="project" value="InterPro"/>
</dbReference>
<dbReference type="InterPro" id="IPR002553">
    <property type="entry name" value="Clathrin/coatomer_adapt-like_N"/>
</dbReference>
<evidence type="ECO:0000256" key="7">
    <source>
        <dbReference type="SAM" id="MobiDB-lite"/>
    </source>
</evidence>
<evidence type="ECO:0000256" key="1">
    <source>
        <dbReference type="ARBA" id="ARBA00004308"/>
    </source>
</evidence>
<keyword evidence="3" id="KW-0813">Transport</keyword>
<comment type="subcellular location">
    <subcellularLocation>
        <location evidence="1">Endomembrane system</location>
    </subcellularLocation>
</comment>
<dbReference type="InterPro" id="IPR011989">
    <property type="entry name" value="ARM-like"/>
</dbReference>
<dbReference type="GO" id="GO:0098943">
    <property type="term" value="P:neurotransmitter receptor transport, postsynaptic endosome to lysosome"/>
    <property type="evidence" value="ECO:0007669"/>
    <property type="project" value="TreeGrafter"/>
</dbReference>
<feature type="domain" description="AP-3 complex subunit delta" evidence="8">
    <location>
        <begin position="472"/>
        <end position="597"/>
    </location>
</feature>
<evidence type="ECO:0000313" key="9">
    <source>
        <dbReference type="EMBL" id="JAT23975.1"/>
    </source>
</evidence>
<dbReference type="GO" id="GO:1904115">
    <property type="term" value="C:axon cytoplasm"/>
    <property type="evidence" value="ECO:0007669"/>
    <property type="project" value="GOC"/>
</dbReference>
<keyword evidence="4" id="KW-0677">Repeat</keyword>
<dbReference type="GO" id="GO:0010008">
    <property type="term" value="C:endosome membrane"/>
    <property type="evidence" value="ECO:0007669"/>
    <property type="project" value="TreeGrafter"/>
</dbReference>
<dbReference type="Pfam" id="PF06375">
    <property type="entry name" value="AP3D1"/>
    <property type="match status" value="1"/>
</dbReference>
<dbReference type="InterPro" id="IPR010474">
    <property type="entry name" value="AP3D_dom_metazoa"/>
</dbReference>
<gene>
    <name evidence="9" type="ORF">g.13841</name>
</gene>
<reference evidence="9" key="1">
    <citation type="submission" date="2015-11" db="EMBL/GenBank/DDBJ databases">
        <title>De novo transcriptome assembly of four potential Pierce s Disease insect vectors from Arizona vineyards.</title>
        <authorList>
            <person name="Tassone E.E."/>
        </authorList>
    </citation>
    <scope>NUCLEOTIDE SEQUENCE</scope>
</reference>
<dbReference type="InterPro" id="IPR058898">
    <property type="entry name" value="Mu_AP3"/>
</dbReference>
<dbReference type="GO" id="GO:0006623">
    <property type="term" value="P:protein targeting to vacuole"/>
    <property type="evidence" value="ECO:0007669"/>
    <property type="project" value="TreeGrafter"/>
</dbReference>
<evidence type="ECO:0000259" key="8">
    <source>
        <dbReference type="SMART" id="SM01354"/>
    </source>
</evidence>
<dbReference type="Pfam" id="PF01602">
    <property type="entry name" value="Adaptin_N"/>
    <property type="match status" value="1"/>
</dbReference>
<dbReference type="GO" id="GO:0043195">
    <property type="term" value="C:terminal bouton"/>
    <property type="evidence" value="ECO:0007669"/>
    <property type="project" value="TreeGrafter"/>
</dbReference>
<dbReference type="InterPro" id="IPR017105">
    <property type="entry name" value="AP3_complex_dsu"/>
</dbReference>
<feature type="region of interest" description="Disordered" evidence="7">
    <location>
        <begin position="523"/>
        <end position="688"/>
    </location>
</feature>
<evidence type="ECO:0000256" key="3">
    <source>
        <dbReference type="ARBA" id="ARBA00022448"/>
    </source>
</evidence>
<feature type="region of interest" description="Disordered" evidence="7">
    <location>
        <begin position="429"/>
        <end position="451"/>
    </location>
</feature>
<feature type="non-terminal residue" evidence="9">
    <location>
        <position position="1"/>
    </location>
</feature>
<evidence type="ECO:0000256" key="5">
    <source>
        <dbReference type="ARBA" id="ARBA00022927"/>
    </source>
</evidence>
<name>A0A1B6LJV9_9HEMI</name>
<dbReference type="SUPFAM" id="SSF48371">
    <property type="entry name" value="ARM repeat"/>
    <property type="match status" value="1"/>
</dbReference>
<evidence type="ECO:0000256" key="4">
    <source>
        <dbReference type="ARBA" id="ARBA00022737"/>
    </source>
</evidence>
<organism evidence="9">
    <name type="scientific">Graphocephala atropunctata</name>
    <dbReference type="NCBI Taxonomy" id="36148"/>
    <lineage>
        <taxon>Eukaryota</taxon>
        <taxon>Metazoa</taxon>
        <taxon>Ecdysozoa</taxon>
        <taxon>Arthropoda</taxon>
        <taxon>Hexapoda</taxon>
        <taxon>Insecta</taxon>
        <taxon>Pterygota</taxon>
        <taxon>Neoptera</taxon>
        <taxon>Paraneoptera</taxon>
        <taxon>Hemiptera</taxon>
        <taxon>Auchenorrhyncha</taxon>
        <taxon>Membracoidea</taxon>
        <taxon>Cicadellidae</taxon>
        <taxon>Cicadellinae</taxon>
        <taxon>Cicadellini</taxon>
        <taxon>Graphocephala</taxon>
    </lineage>
</organism>
<dbReference type="PANTHER" id="PTHR22781:SF12">
    <property type="entry name" value="AP-3 COMPLEX SUBUNIT DELTA-1"/>
    <property type="match status" value="1"/>
</dbReference>
<dbReference type="EMBL" id="GEBQ01016002">
    <property type="protein sequence ID" value="JAT23975.1"/>
    <property type="molecule type" value="Transcribed_RNA"/>
</dbReference>
<keyword evidence="6" id="KW-0472">Membrane</keyword>
<dbReference type="Gene3D" id="1.25.10.10">
    <property type="entry name" value="Leucine-rich Repeat Variant"/>
    <property type="match status" value="1"/>
</dbReference>
<feature type="compositionally biased region" description="Basic and acidic residues" evidence="7">
    <location>
        <begin position="580"/>
        <end position="613"/>
    </location>
</feature>
<evidence type="ECO:0000256" key="6">
    <source>
        <dbReference type="ARBA" id="ARBA00023136"/>
    </source>
</evidence>
<protein>
    <recommendedName>
        <fullName evidence="8">AP-3 complex subunit delta domain-containing protein</fullName>
    </recommendedName>
</protein>
<dbReference type="Pfam" id="PF26171">
    <property type="entry name" value="Mu_AP3"/>
    <property type="match status" value="1"/>
</dbReference>
<keyword evidence="5" id="KW-0653">Protein transport</keyword>
<dbReference type="GO" id="GO:0098830">
    <property type="term" value="C:presynaptic endosome"/>
    <property type="evidence" value="ECO:0007669"/>
    <property type="project" value="TreeGrafter"/>
</dbReference>
<accession>A0A1B6LJV9</accession>
<comment type="similarity">
    <text evidence="2">Belongs to the adaptor complexes large subunit family.</text>
</comment>
<sequence length="955" mass="105715">LEDPDSGVQSAAVNVVCELARKNPKNYLSLAPVFFKLMTTSTNNWMLIKIIKLFGALTPLEPRLGKKLIEPLTNLIHSTSAMSLLYECINTVIAVLISISSGMPNHSASIQLCVQKLRILIEDSDQNLKYLGLLAMSKILKSHPKSVQSHKDLVMQCLDDKDESIRLRALDLLYGMVSKKTLIEIVKKLMVHMDKAEGTSYRDELLSKIIDICSQNNYQYITNFEWYVSVLVELTRMEGTQHGPLVATQMLDVAIRVQAIRGYAVQQMALLLENAHLLTQPGSKMADVLYAAAWISGEFATELTDPEGTLQAMLSGRVTALPGHIQAVYVQNILKVFSIILSKVDVDKAIKQCEKVSEGLQQYVCSADLEVQDRASSGVQLLEVVHSQLQAGDDLQVIAANMAALFCGELNPVAPKAQKKVQVPDGLDLDAWINEPPPPSSESEEEEEAEVKNPIADIFIKTSSEPKSHPEPTEDQLLKMREARKIEQSMNPHYLKVYDVSPYIPVASIDLEVPLKLSGLSYQNKKGQKKTKKRKKKKSSSRPGDWSSEGEAVEEVLPVEVNRGRGEMPEGAQESDGADSDGRDQDDPHRALDINLDEPLRDEEKLPVLEHRSTLPTAPKTRHSKKKEKEVPSMLLLNDEYQEVPSTSSHKAKKTKSKKNGERVVEKTKKPKHGSSKTKKDKKRHKGEEELVKLKEGYEEALGISTPSKEIFCITNKPLISRLAYNKVLTVDYEVCSQDNQCESGSLASVCLTLVNHSAAAMRDFEISISPSSNISFASENGEQNASRKLNIQITGNSSENAKLYLVVADVTTPHKIRGTITYIQELQDGSTAQDKMDFWLHVGVTAFLTDNKIDLDTYSSMLSSGELTHQQAVTLRPVVARDFPQMLSAVCAKCRLSVVEQMDQTASLYTRSTTGHQVCLLVKSEPTQVSVQAKSSSPSLLQALLADVQALFST</sequence>
<dbReference type="GO" id="GO:0006896">
    <property type="term" value="P:Golgi to vacuole transport"/>
    <property type="evidence" value="ECO:0007669"/>
    <property type="project" value="TreeGrafter"/>
</dbReference>
<proteinExistence type="inferred from homology"/>
<dbReference type="PANTHER" id="PTHR22781">
    <property type="entry name" value="DELTA ADAPTIN-RELATED"/>
    <property type="match status" value="1"/>
</dbReference>